<comment type="caution">
    <text evidence="1">The sequence shown here is derived from an EMBL/GenBank/DDBJ whole genome shotgun (WGS) entry which is preliminary data.</text>
</comment>
<dbReference type="AlphaFoldDB" id="A0A2J8V6C4"/>
<gene>
    <name evidence="1" type="ORF">CR201_G0021999</name>
</gene>
<organism evidence="1">
    <name type="scientific">Pongo abelii</name>
    <name type="common">Sumatran orangutan</name>
    <name type="synonym">Pongo pygmaeus abelii</name>
    <dbReference type="NCBI Taxonomy" id="9601"/>
    <lineage>
        <taxon>Eukaryota</taxon>
        <taxon>Metazoa</taxon>
        <taxon>Chordata</taxon>
        <taxon>Craniata</taxon>
        <taxon>Vertebrata</taxon>
        <taxon>Euteleostomi</taxon>
        <taxon>Mammalia</taxon>
        <taxon>Eutheria</taxon>
        <taxon>Euarchontoglires</taxon>
        <taxon>Primates</taxon>
        <taxon>Haplorrhini</taxon>
        <taxon>Catarrhini</taxon>
        <taxon>Hominidae</taxon>
        <taxon>Pongo</taxon>
    </lineage>
</organism>
<feature type="non-terminal residue" evidence="1">
    <location>
        <position position="1"/>
    </location>
</feature>
<sequence length="31" mass="3489">CLGVHPVQGLSPEDQRSVTLKVTVIQNRNHY</sequence>
<accession>A0A2J8V6C4</accession>
<feature type="non-terminal residue" evidence="1">
    <location>
        <position position="31"/>
    </location>
</feature>
<dbReference type="EMBL" id="NDHI03003431">
    <property type="protein sequence ID" value="PNJ53039.1"/>
    <property type="molecule type" value="Genomic_DNA"/>
</dbReference>
<proteinExistence type="predicted"/>
<name>A0A2J8V6C4_PONAB</name>
<protein>
    <submittedName>
        <fullName evidence="1">TATDN3 isoform 16</fullName>
    </submittedName>
</protein>
<evidence type="ECO:0000313" key="1">
    <source>
        <dbReference type="EMBL" id="PNJ53039.1"/>
    </source>
</evidence>
<reference evidence="1" key="1">
    <citation type="submission" date="2017-12" db="EMBL/GenBank/DDBJ databases">
        <title>High-resolution comparative analysis of great ape genomes.</title>
        <authorList>
            <person name="Pollen A."/>
            <person name="Hastie A."/>
            <person name="Hormozdiari F."/>
            <person name="Dougherty M."/>
            <person name="Liu R."/>
            <person name="Chaisson M."/>
            <person name="Hoppe E."/>
            <person name="Hill C."/>
            <person name="Pang A."/>
            <person name="Hillier L."/>
            <person name="Baker C."/>
            <person name="Armstrong J."/>
            <person name="Shendure J."/>
            <person name="Paten B."/>
            <person name="Wilson R."/>
            <person name="Chao H."/>
            <person name="Schneider V."/>
            <person name="Ventura M."/>
            <person name="Kronenberg Z."/>
            <person name="Murali S."/>
            <person name="Gordon D."/>
            <person name="Cantsilieris S."/>
            <person name="Munson K."/>
            <person name="Nelson B."/>
            <person name="Raja A."/>
            <person name="Underwood J."/>
            <person name="Diekhans M."/>
            <person name="Fiddes I."/>
            <person name="Haussler D."/>
            <person name="Eichler E."/>
        </authorList>
    </citation>
    <scope>NUCLEOTIDE SEQUENCE [LARGE SCALE GENOMIC DNA]</scope>
    <source>
        <strain evidence="1">Susie</strain>
    </source>
</reference>